<dbReference type="OrthoDB" id="423498at2759"/>
<comment type="subcellular location">
    <subcellularLocation>
        <location evidence="5">Cytoplasm</location>
    </subcellularLocation>
</comment>
<dbReference type="PANTHER" id="PTHR10907:SF66">
    <property type="entry name" value="MIP34848P1-RELATED"/>
    <property type="match status" value="1"/>
</dbReference>
<evidence type="ECO:0000256" key="2">
    <source>
        <dbReference type="ARBA" id="ARBA00001913"/>
    </source>
</evidence>
<evidence type="ECO:0000256" key="12">
    <source>
        <dbReference type="ARBA" id="ARBA00022837"/>
    </source>
</evidence>
<evidence type="ECO:0000256" key="6">
    <source>
        <dbReference type="ARBA" id="ARBA00008853"/>
    </source>
</evidence>
<protein>
    <recommendedName>
        <fullName evidence="8">Regucalcin</fullName>
        <ecNumber evidence="7">3.1.1.17</ecNumber>
    </recommendedName>
    <alternativeName>
        <fullName evidence="13">Gluconolactonase</fullName>
    </alternativeName>
</protein>
<dbReference type="EMBL" id="KY563502">
    <property type="protein sequence ID" value="ARK19911.1"/>
    <property type="molecule type" value="mRNA"/>
</dbReference>
<dbReference type="GO" id="GO:0004341">
    <property type="term" value="F:gluconolactonase activity"/>
    <property type="evidence" value="ECO:0007669"/>
    <property type="project" value="UniProtKB-EC"/>
</dbReference>
<dbReference type="GO" id="GO:0019853">
    <property type="term" value="P:L-ascorbic acid biosynthetic process"/>
    <property type="evidence" value="ECO:0007669"/>
    <property type="project" value="TreeGrafter"/>
</dbReference>
<evidence type="ECO:0000256" key="10">
    <source>
        <dbReference type="ARBA" id="ARBA00022723"/>
    </source>
</evidence>
<feature type="chain" id="PRO_5012935855" description="Regucalcin" evidence="16">
    <location>
        <begin position="26"/>
        <end position="353"/>
    </location>
</feature>
<dbReference type="PRINTS" id="PR01790">
    <property type="entry name" value="SMP30FAMILY"/>
</dbReference>
<feature type="binding site" evidence="15">
    <location>
        <position position="136"/>
    </location>
    <ligand>
        <name>substrate</name>
    </ligand>
</feature>
<dbReference type="GO" id="GO:0030234">
    <property type="term" value="F:enzyme regulator activity"/>
    <property type="evidence" value="ECO:0007669"/>
    <property type="project" value="InterPro"/>
</dbReference>
<evidence type="ECO:0000256" key="16">
    <source>
        <dbReference type="SAM" id="SignalP"/>
    </source>
</evidence>
<feature type="binding site" evidence="15">
    <location>
        <position position="238"/>
    </location>
    <ligand>
        <name>a divalent metal cation</name>
        <dbReference type="ChEBI" id="CHEBI:60240"/>
    </ligand>
</feature>
<evidence type="ECO:0000256" key="9">
    <source>
        <dbReference type="ARBA" id="ARBA00022490"/>
    </source>
</evidence>
<evidence type="ECO:0000256" key="4">
    <source>
        <dbReference type="ARBA" id="ARBA00001946"/>
    </source>
</evidence>
<evidence type="ECO:0000256" key="11">
    <source>
        <dbReference type="ARBA" id="ARBA00022801"/>
    </source>
</evidence>
<dbReference type="InterPro" id="IPR013658">
    <property type="entry name" value="SGL"/>
</dbReference>
<proteinExistence type="evidence at transcript level"/>
<comment type="cofactor">
    <cofactor evidence="2">
        <name>Ca(2+)</name>
        <dbReference type="ChEBI" id="CHEBI:29108"/>
    </cofactor>
</comment>
<evidence type="ECO:0000256" key="1">
    <source>
        <dbReference type="ARBA" id="ARBA00001589"/>
    </source>
</evidence>
<evidence type="ECO:0000256" key="15">
    <source>
        <dbReference type="PIRSR" id="PIRSR605511-2"/>
    </source>
</evidence>
<feature type="binding site" evidence="15">
    <location>
        <position position="154"/>
    </location>
    <ligand>
        <name>a divalent metal cation</name>
        <dbReference type="ChEBI" id="CHEBI:60240"/>
    </ligand>
</feature>
<comment type="catalytic activity">
    <reaction evidence="1">
        <text>D-glucono-1,5-lactone + H2O = D-gluconate + H(+)</text>
        <dbReference type="Rhea" id="RHEA:10440"/>
        <dbReference type="ChEBI" id="CHEBI:15377"/>
        <dbReference type="ChEBI" id="CHEBI:15378"/>
        <dbReference type="ChEBI" id="CHEBI:16217"/>
        <dbReference type="ChEBI" id="CHEBI:18391"/>
        <dbReference type="EC" id="3.1.1.17"/>
    </reaction>
</comment>
<name>A0A1W6EW18_AMPCP</name>
<evidence type="ECO:0000259" key="17">
    <source>
        <dbReference type="Pfam" id="PF08450"/>
    </source>
</evidence>
<evidence type="ECO:0000256" key="13">
    <source>
        <dbReference type="ARBA" id="ARBA00032464"/>
    </source>
</evidence>
<dbReference type="InterPro" id="IPR005511">
    <property type="entry name" value="SMP-30"/>
</dbReference>
<evidence type="ECO:0000256" key="3">
    <source>
        <dbReference type="ARBA" id="ARBA00001936"/>
    </source>
</evidence>
<feature type="domain" description="SMP-30/Gluconolactonase/LRE-like region" evidence="17">
    <location>
        <begin position="41"/>
        <end position="297"/>
    </location>
</feature>
<feature type="active site" description="Proton donor/acceptor" evidence="14">
    <location>
        <position position="238"/>
    </location>
</feature>
<feature type="signal peptide" evidence="16">
    <location>
        <begin position="1"/>
        <end position="25"/>
    </location>
</feature>
<evidence type="ECO:0000256" key="7">
    <source>
        <dbReference type="ARBA" id="ARBA00013227"/>
    </source>
</evidence>
<reference evidence="18" key="1">
    <citation type="submission" date="2017-02" db="EMBL/GenBank/DDBJ databases">
        <title>Parasitoid Jewel Wasp Mounts Multi-Pronged Neurochemical Attack to Hijack a Host Brain.</title>
        <authorList>
            <person name="Arvidson R.S."/>
            <person name="Kaiser M."/>
            <person name="Libersat F."/>
            <person name="Adams M.E."/>
        </authorList>
    </citation>
    <scope>NUCLEOTIDE SEQUENCE</scope>
    <source>
        <strain evidence="18">129</strain>
    </source>
</reference>
<feature type="binding site" evidence="15">
    <location>
        <position position="134"/>
    </location>
    <ligand>
        <name>substrate</name>
    </ligand>
</feature>
<dbReference type="SUPFAM" id="SSF63829">
    <property type="entry name" value="Calcium-dependent phosphotriesterase"/>
    <property type="match status" value="1"/>
</dbReference>
<dbReference type="GO" id="GO:0005737">
    <property type="term" value="C:cytoplasm"/>
    <property type="evidence" value="ECO:0007669"/>
    <property type="project" value="UniProtKB-SubCell"/>
</dbReference>
<dbReference type="PRINTS" id="PR01791">
    <property type="entry name" value="REGUCALCIN"/>
</dbReference>
<organism evidence="18">
    <name type="scientific">Ampulex compressa</name>
    <name type="common">Emerald cockroach wasp</name>
    <dbReference type="NCBI Taxonomy" id="860918"/>
    <lineage>
        <taxon>Eukaryota</taxon>
        <taxon>Metazoa</taxon>
        <taxon>Ecdysozoa</taxon>
        <taxon>Arthropoda</taxon>
        <taxon>Hexapoda</taxon>
        <taxon>Insecta</taxon>
        <taxon>Pterygota</taxon>
        <taxon>Neoptera</taxon>
        <taxon>Endopterygota</taxon>
        <taxon>Hymenoptera</taxon>
        <taxon>Apocrita</taxon>
        <taxon>Aculeata</taxon>
        <taxon>Apoidea</taxon>
        <taxon>Ampulicidae</taxon>
        <taxon>Ampulicini</taxon>
        <taxon>Ampulex</taxon>
    </lineage>
</organism>
<dbReference type="EC" id="3.1.1.17" evidence="7"/>
<accession>A0A1W6EW18</accession>
<dbReference type="FunFam" id="2.120.10.30:FF:000027">
    <property type="entry name" value="Regucalcin homologue"/>
    <property type="match status" value="1"/>
</dbReference>
<comment type="cofactor">
    <cofactor evidence="4">
        <name>Mg(2+)</name>
        <dbReference type="ChEBI" id="CHEBI:18420"/>
    </cofactor>
</comment>
<evidence type="ECO:0000256" key="5">
    <source>
        <dbReference type="ARBA" id="ARBA00004496"/>
    </source>
</evidence>
<dbReference type="GO" id="GO:0005509">
    <property type="term" value="F:calcium ion binding"/>
    <property type="evidence" value="ECO:0007669"/>
    <property type="project" value="InterPro"/>
</dbReference>
<keyword evidence="12" id="KW-0106">Calcium</keyword>
<dbReference type="PANTHER" id="PTHR10907">
    <property type="entry name" value="REGUCALCIN"/>
    <property type="match status" value="1"/>
</dbReference>
<sequence>MSHTAAGLLFGLLLVLINYSQVVIARTGINIQQVTSPVEHAEGPHWDHNAQWLYFVDIVNNNIYKYDPSTKNVTRTYLKTGPVGFVIPVNGTTNQFVAGSGRSFVHFVWDTKYNNSNPAIRTLAIVDQNEEGNRWNDGKADVIGRFWGGTIGPEVNDQVVAGEATLYRIDSNFVPVVEVRPVTNSNGLAWSSDNTKFYYIDTPTLQVVVYDFDFKSGTISNRRVAFDLAANNIQGLPDGMTIDADGNLFVAVFNGGCVIHVNPRTRKLLRIIPMPAEKVTSVTFGGPELDILYVTTSRRDVKSSELQKQPLAGSVFAVTGLGVHGLPANSFKMNCDTVRAYSNSYNKNSRELV</sequence>
<comment type="cofactor">
    <cofactor evidence="3">
        <name>Mn(2+)</name>
        <dbReference type="ChEBI" id="CHEBI:29035"/>
    </cofactor>
</comment>
<dbReference type="InterPro" id="IPR008367">
    <property type="entry name" value="Regucalcin"/>
</dbReference>
<evidence type="ECO:0000313" key="18">
    <source>
        <dbReference type="EMBL" id="ARK19911.1"/>
    </source>
</evidence>
<evidence type="ECO:0000256" key="14">
    <source>
        <dbReference type="PIRSR" id="PIRSR605511-1"/>
    </source>
</evidence>
<comment type="cofactor">
    <cofactor evidence="15">
        <name>Zn(2+)</name>
        <dbReference type="ChEBI" id="CHEBI:29105"/>
    </cofactor>
    <text evidence="15">Binds 1 divalent metal cation per subunit.</text>
</comment>
<keyword evidence="16" id="KW-0732">Signal</keyword>
<keyword evidence="10 15" id="KW-0479">Metal-binding</keyword>
<dbReference type="InterPro" id="IPR011042">
    <property type="entry name" value="6-blade_b-propeller_TolB-like"/>
</dbReference>
<keyword evidence="9" id="KW-0963">Cytoplasm</keyword>
<feature type="binding site" evidence="15">
    <location>
        <position position="42"/>
    </location>
    <ligand>
        <name>a divalent metal cation</name>
        <dbReference type="ChEBI" id="CHEBI:60240"/>
    </ligand>
</feature>
<keyword evidence="15" id="KW-0862">Zinc</keyword>
<dbReference type="AlphaFoldDB" id="A0A1W6EW18"/>
<dbReference type="Gene3D" id="2.120.10.30">
    <property type="entry name" value="TolB, C-terminal domain"/>
    <property type="match status" value="1"/>
</dbReference>
<evidence type="ECO:0000256" key="8">
    <source>
        <dbReference type="ARBA" id="ARBA00016808"/>
    </source>
</evidence>
<feature type="binding site" evidence="15">
    <location>
        <position position="186"/>
    </location>
    <ligand>
        <name>a divalent metal cation</name>
        <dbReference type="ChEBI" id="CHEBI:60240"/>
    </ligand>
</feature>
<dbReference type="Pfam" id="PF08450">
    <property type="entry name" value="SGL"/>
    <property type="match status" value="1"/>
</dbReference>
<comment type="similarity">
    <text evidence="6">Belongs to the SMP-30/CGR1 family.</text>
</comment>
<keyword evidence="11" id="KW-0378">Hydrolase</keyword>